<name>A0AAU9F428_DROMD</name>
<feature type="region of interest" description="Disordered" evidence="1">
    <location>
        <begin position="223"/>
        <end position="279"/>
    </location>
</feature>
<protein>
    <submittedName>
        <fullName evidence="2">Zinc finger protein rotund</fullName>
    </submittedName>
</protein>
<feature type="compositionally biased region" description="Low complexity" evidence="1">
    <location>
        <begin position="433"/>
        <end position="450"/>
    </location>
</feature>
<feature type="compositionally biased region" description="Low complexity" evidence="1">
    <location>
        <begin position="175"/>
        <end position="194"/>
    </location>
</feature>
<feature type="compositionally biased region" description="Gly residues" evidence="1">
    <location>
        <begin position="422"/>
        <end position="432"/>
    </location>
</feature>
<accession>A0AAU9F428</accession>
<keyword evidence="3" id="KW-1185">Reference proteome</keyword>
<sequence length="514" mass="53494">MHELISKYNHSSHPNMNIDMERLKDHLKRHQTQELTNYMGGASSSPSPFLMPAEFYKSLLASAVLQQQQKCDAIRFYSQTPSPIPATSSTPSPSSARSHLPSNLLFSSAAAAAVCVAAAESASAAAKRGQQVKTEREEPEPQAPQGDASHEEEQQQQYQQHVLEKSSGRQHKPHSSSNNNNNNNNSYSWSSNNNEVVATTPPTPPIEGNATQATSVSAINLNQTQPASQTRPNFGSSIKSPPESDNANANAATTTNATSAAATCKSQEHHSDSSPNSRAASVASAAAAAAAAAANMPIGGVQGQNPTQGLVHWMSAVMAEHMTGQTHHDPTAAVGMHYMWNGNVDHAKDISDYNLWPPTPRSHQHASEHHPMSLKQEYEAKMNDHHHNQLQKGHFLDDNRLEHHAVAGQGGLGLGSAANGGAGGGASGGGNSSLGAPSHHGNHVSAAAAAAAHHHNSAVAAASAAASLLVVPQPINASKMGGGQSAVGAGASGHAPGGGSGRKYQCKMCPQVSP</sequence>
<feature type="region of interest" description="Disordered" evidence="1">
    <location>
        <begin position="127"/>
        <end position="210"/>
    </location>
</feature>
<evidence type="ECO:0000313" key="2">
    <source>
        <dbReference type="EMBL" id="BFF89555.1"/>
    </source>
</evidence>
<feature type="region of interest" description="Disordered" evidence="1">
    <location>
        <begin position="422"/>
        <end position="450"/>
    </location>
</feature>
<proteinExistence type="predicted"/>
<organism evidence="2 3">
    <name type="scientific">Drosophila madeirensis</name>
    <name type="common">Fruit fly</name>
    <dbReference type="NCBI Taxonomy" id="30013"/>
    <lineage>
        <taxon>Eukaryota</taxon>
        <taxon>Metazoa</taxon>
        <taxon>Ecdysozoa</taxon>
        <taxon>Arthropoda</taxon>
        <taxon>Hexapoda</taxon>
        <taxon>Insecta</taxon>
        <taxon>Pterygota</taxon>
        <taxon>Neoptera</taxon>
        <taxon>Endopterygota</taxon>
        <taxon>Diptera</taxon>
        <taxon>Brachycera</taxon>
        <taxon>Muscomorpha</taxon>
        <taxon>Ephydroidea</taxon>
        <taxon>Drosophilidae</taxon>
        <taxon>Drosophila</taxon>
        <taxon>Sophophora</taxon>
    </lineage>
</organism>
<dbReference type="AlphaFoldDB" id="A0AAU9F428"/>
<reference evidence="2 3" key="1">
    <citation type="submission" date="2024-02" db="EMBL/GenBank/DDBJ databases">
        <title>A chromosome-level genome assembly of Drosophila madeirensis, a fruit fly species endemic to Madeira island.</title>
        <authorList>
            <person name="Tomihara K."/>
            <person name="Llopart A."/>
            <person name="Yamamoto D."/>
        </authorList>
    </citation>
    <scope>NUCLEOTIDE SEQUENCE [LARGE SCALE GENOMIC DNA]</scope>
    <source>
        <strain evidence="2 3">RF1</strain>
    </source>
</reference>
<evidence type="ECO:0000256" key="1">
    <source>
        <dbReference type="SAM" id="MobiDB-lite"/>
    </source>
</evidence>
<gene>
    <name evidence="2" type="ORF">DMAD_08290</name>
</gene>
<feature type="compositionally biased region" description="Low complexity" evidence="1">
    <location>
        <begin position="246"/>
        <end position="263"/>
    </location>
</feature>
<dbReference type="Proteomes" id="UP001500889">
    <property type="component" value="Chromosome O"/>
</dbReference>
<feature type="compositionally biased region" description="Polar residues" evidence="1">
    <location>
        <begin position="223"/>
        <end position="245"/>
    </location>
</feature>
<evidence type="ECO:0000313" key="3">
    <source>
        <dbReference type="Proteomes" id="UP001500889"/>
    </source>
</evidence>
<feature type="region of interest" description="Disordered" evidence="1">
    <location>
        <begin position="479"/>
        <end position="504"/>
    </location>
</feature>
<dbReference type="EMBL" id="AP029263">
    <property type="protein sequence ID" value="BFF89555.1"/>
    <property type="molecule type" value="Genomic_DNA"/>
</dbReference>